<dbReference type="InterPro" id="IPR050665">
    <property type="entry name" value="Cytochrome_P450_Monooxygen"/>
</dbReference>
<dbReference type="GO" id="GO:0020037">
    <property type="term" value="F:heme binding"/>
    <property type="evidence" value="ECO:0007669"/>
    <property type="project" value="InterPro"/>
</dbReference>
<dbReference type="GO" id="GO:0005506">
    <property type="term" value="F:iron ion binding"/>
    <property type="evidence" value="ECO:0007669"/>
    <property type="project" value="InterPro"/>
</dbReference>
<gene>
    <name evidence="11" type="ORF">COCNU_04G004870</name>
</gene>
<evidence type="ECO:0000313" key="11">
    <source>
        <dbReference type="EMBL" id="KAG1338181.1"/>
    </source>
</evidence>
<comment type="caution">
    <text evidence="11">The sequence shown here is derived from an EMBL/GenBank/DDBJ whole genome shotgun (WGS) entry which is preliminary data.</text>
</comment>
<dbReference type="Gene3D" id="1.10.630.10">
    <property type="entry name" value="Cytochrome P450"/>
    <property type="match status" value="1"/>
</dbReference>
<dbReference type="AlphaFoldDB" id="A0A8K0N019"/>
<name>A0A8K0N019_COCNU</name>
<evidence type="ECO:0000256" key="9">
    <source>
        <dbReference type="ARBA" id="ARBA00023033"/>
    </source>
</evidence>
<dbReference type="InterPro" id="IPR036396">
    <property type="entry name" value="Cyt_P450_sf"/>
</dbReference>
<dbReference type="Proteomes" id="UP000797356">
    <property type="component" value="Chromosome 4"/>
</dbReference>
<sequence>MIVFTRFLPTKNNRNIWRLDGEIRSLILNIANERKEGLLGSSKKDLLQSIIDGANAIHAKPGTINGFIIDKCKSIYFAGHETTAITATWCLMLLASHPEWQARARAELLEVFQGRLPDADMLHGLKTLTMVIEETLRLYPPAALVTREAFQDMKLAGIYIPKGIILSNLHRDPEFWGPDADEFNPERSELCYA</sequence>
<keyword evidence="12" id="KW-1185">Reference proteome</keyword>
<evidence type="ECO:0000256" key="7">
    <source>
        <dbReference type="ARBA" id="ARBA00023002"/>
    </source>
</evidence>
<dbReference type="PRINTS" id="PR00385">
    <property type="entry name" value="P450"/>
</dbReference>
<protein>
    <submittedName>
        <fullName evidence="11">Putative Cytochrome P450 714C2</fullName>
    </submittedName>
</protein>
<keyword evidence="9" id="KW-0503">Monooxygenase</keyword>
<keyword evidence="8" id="KW-0408">Iron</keyword>
<keyword evidence="3" id="KW-0349">Heme</keyword>
<reference evidence="11" key="2">
    <citation type="submission" date="2019-07" db="EMBL/GenBank/DDBJ databases">
        <authorList>
            <person name="Yang Y."/>
            <person name="Bocs S."/>
            <person name="Baudouin L."/>
        </authorList>
    </citation>
    <scope>NUCLEOTIDE SEQUENCE</scope>
    <source>
        <tissue evidence="11">Spear leaf of Hainan Tall coconut</tissue>
    </source>
</reference>
<evidence type="ECO:0000256" key="3">
    <source>
        <dbReference type="ARBA" id="ARBA00022617"/>
    </source>
</evidence>
<keyword evidence="5" id="KW-0479">Metal-binding</keyword>
<keyword evidence="6" id="KW-1133">Transmembrane helix</keyword>
<dbReference type="InterPro" id="IPR001128">
    <property type="entry name" value="Cyt_P450"/>
</dbReference>
<dbReference type="PANTHER" id="PTHR24282">
    <property type="entry name" value="CYTOCHROME P450 FAMILY MEMBER"/>
    <property type="match status" value="1"/>
</dbReference>
<keyword evidence="4" id="KW-0812">Transmembrane</keyword>
<reference evidence="11" key="1">
    <citation type="journal article" date="2017" name="Gigascience">
        <title>The genome draft of coconut (Cocos nucifera).</title>
        <authorList>
            <person name="Xiao Y."/>
            <person name="Xu P."/>
            <person name="Fan H."/>
            <person name="Baudouin L."/>
            <person name="Xia W."/>
            <person name="Bocs S."/>
            <person name="Xu J."/>
            <person name="Li Q."/>
            <person name="Guo A."/>
            <person name="Zhou L."/>
            <person name="Li J."/>
            <person name="Wu Y."/>
            <person name="Ma Z."/>
            <person name="Armero A."/>
            <person name="Issali A.E."/>
            <person name="Liu N."/>
            <person name="Peng M."/>
            <person name="Yang Y."/>
        </authorList>
    </citation>
    <scope>NUCLEOTIDE SEQUENCE</scope>
    <source>
        <tissue evidence="11">Spear leaf of Hainan Tall coconut</tissue>
    </source>
</reference>
<comment type="subcellular location">
    <subcellularLocation>
        <location evidence="1">Membrane</location>
    </subcellularLocation>
</comment>
<organism evidence="11 12">
    <name type="scientific">Cocos nucifera</name>
    <name type="common">Coconut palm</name>
    <dbReference type="NCBI Taxonomy" id="13894"/>
    <lineage>
        <taxon>Eukaryota</taxon>
        <taxon>Viridiplantae</taxon>
        <taxon>Streptophyta</taxon>
        <taxon>Embryophyta</taxon>
        <taxon>Tracheophyta</taxon>
        <taxon>Spermatophyta</taxon>
        <taxon>Magnoliopsida</taxon>
        <taxon>Liliopsida</taxon>
        <taxon>Arecaceae</taxon>
        <taxon>Arecoideae</taxon>
        <taxon>Cocoseae</taxon>
        <taxon>Attaleinae</taxon>
        <taxon>Cocos</taxon>
    </lineage>
</organism>
<accession>A0A8K0N019</accession>
<dbReference type="EMBL" id="CM017875">
    <property type="protein sequence ID" value="KAG1338181.1"/>
    <property type="molecule type" value="Genomic_DNA"/>
</dbReference>
<evidence type="ECO:0000256" key="4">
    <source>
        <dbReference type="ARBA" id="ARBA00022692"/>
    </source>
</evidence>
<evidence type="ECO:0000256" key="2">
    <source>
        <dbReference type="ARBA" id="ARBA00010617"/>
    </source>
</evidence>
<evidence type="ECO:0000256" key="1">
    <source>
        <dbReference type="ARBA" id="ARBA00004370"/>
    </source>
</evidence>
<evidence type="ECO:0000256" key="10">
    <source>
        <dbReference type="ARBA" id="ARBA00023136"/>
    </source>
</evidence>
<dbReference type="GO" id="GO:0004497">
    <property type="term" value="F:monooxygenase activity"/>
    <property type="evidence" value="ECO:0007669"/>
    <property type="project" value="UniProtKB-KW"/>
</dbReference>
<comment type="similarity">
    <text evidence="2">Belongs to the cytochrome P450 family.</text>
</comment>
<proteinExistence type="inferred from homology"/>
<evidence type="ECO:0000256" key="6">
    <source>
        <dbReference type="ARBA" id="ARBA00022989"/>
    </source>
</evidence>
<keyword evidence="7" id="KW-0560">Oxidoreductase</keyword>
<evidence type="ECO:0000256" key="5">
    <source>
        <dbReference type="ARBA" id="ARBA00022723"/>
    </source>
</evidence>
<dbReference type="Pfam" id="PF00067">
    <property type="entry name" value="p450"/>
    <property type="match status" value="1"/>
</dbReference>
<keyword evidence="10" id="KW-0472">Membrane</keyword>
<dbReference type="GO" id="GO:0006629">
    <property type="term" value="P:lipid metabolic process"/>
    <property type="evidence" value="ECO:0007669"/>
    <property type="project" value="UniProtKB-ARBA"/>
</dbReference>
<dbReference type="PANTHER" id="PTHR24282:SF196">
    <property type="entry name" value="CYTOCHROME P450 714C2"/>
    <property type="match status" value="1"/>
</dbReference>
<dbReference type="GO" id="GO:0016705">
    <property type="term" value="F:oxidoreductase activity, acting on paired donors, with incorporation or reduction of molecular oxygen"/>
    <property type="evidence" value="ECO:0007669"/>
    <property type="project" value="InterPro"/>
</dbReference>
<dbReference type="OrthoDB" id="1470350at2759"/>
<dbReference type="SUPFAM" id="SSF48264">
    <property type="entry name" value="Cytochrome P450"/>
    <property type="match status" value="1"/>
</dbReference>
<evidence type="ECO:0000256" key="8">
    <source>
        <dbReference type="ARBA" id="ARBA00023004"/>
    </source>
</evidence>
<evidence type="ECO:0000313" key="12">
    <source>
        <dbReference type="Proteomes" id="UP000797356"/>
    </source>
</evidence>
<dbReference type="GO" id="GO:0016020">
    <property type="term" value="C:membrane"/>
    <property type="evidence" value="ECO:0007669"/>
    <property type="project" value="UniProtKB-SubCell"/>
</dbReference>